<organism evidence="3">
    <name type="scientific">uncultured bacterium UPO46</name>
    <dbReference type="NCBI Taxonomy" id="1776971"/>
    <lineage>
        <taxon>Bacteria</taxon>
        <taxon>environmental samples</taxon>
    </lineage>
</organism>
<feature type="chain" id="PRO_5007274477" evidence="2">
    <location>
        <begin position="27"/>
        <end position="240"/>
    </location>
</feature>
<feature type="signal peptide" evidence="2">
    <location>
        <begin position="1"/>
        <end position="26"/>
    </location>
</feature>
<evidence type="ECO:0000256" key="1">
    <source>
        <dbReference type="SAM" id="MobiDB-lite"/>
    </source>
</evidence>
<keyword evidence="2" id="KW-0732">Signal</keyword>
<evidence type="ECO:0000256" key="2">
    <source>
        <dbReference type="SAM" id="SignalP"/>
    </source>
</evidence>
<sequence>MRRRRALLLAACASACASIALPPAHAATDDDSADRVPRQVVDPVPLKPLPGRLGYAFNKPDILLRQRLFGLAHGVSLLAAGCLDLSEHTVAVQHAYADWHARHAQALEAIVGDLATHYFGAQAGAAQWPDLVQALGLKQDIRLALGGFELSVACATLVAAIAKPRYDLTTLLREEPATALATIDGLPPPATASEKTAAPATAVAPQTTPAPTTESAGPTAPTPSPSSPPYAPSYAPFSHR</sequence>
<protein>
    <submittedName>
        <fullName evidence="3">Na+/H+ antiporter NhaD</fullName>
    </submittedName>
</protein>
<dbReference type="AlphaFoldDB" id="A0A126SY66"/>
<name>A0A126SY66_9BACT</name>
<accession>A0A126SY66</accession>
<evidence type="ECO:0000313" key="3">
    <source>
        <dbReference type="EMBL" id="AMK59233.1"/>
    </source>
</evidence>
<feature type="compositionally biased region" description="Low complexity" evidence="1">
    <location>
        <begin position="191"/>
        <end position="219"/>
    </location>
</feature>
<dbReference type="EMBL" id="KU144974">
    <property type="protein sequence ID" value="AMK59233.1"/>
    <property type="molecule type" value="Genomic_DNA"/>
</dbReference>
<reference evidence="3" key="1">
    <citation type="journal article" date="2016" name="Appl. Environ. Microbiol.">
        <title>Functional Metagenomics of a Biostimulated Petroleum-Contaminated Soil Reveals an Extraordinary Diversity of Extradiol Dioxygenases.</title>
        <authorList>
            <person name="Terron-Gonzalez L."/>
            <person name="Martin-Cabello G."/>
            <person name="Ferrer M."/>
            <person name="Santero E."/>
        </authorList>
    </citation>
    <scope>NUCLEOTIDE SEQUENCE</scope>
</reference>
<feature type="region of interest" description="Disordered" evidence="1">
    <location>
        <begin position="183"/>
        <end position="240"/>
    </location>
</feature>
<proteinExistence type="predicted"/>
<feature type="compositionally biased region" description="Pro residues" evidence="1">
    <location>
        <begin position="220"/>
        <end position="231"/>
    </location>
</feature>